<sequence>MIRCGLFCSTFWAYLKTPPSMSGKAPKFAHCAQMSDMKGKGKKLPFLPLNLARTRFFLDVLVWRWANAPLFSFSLLFSSLTTTQDSPLWA</sequence>
<reference evidence="1 2" key="1">
    <citation type="journal article" date="2019" name="Sci. Rep.">
        <title>Orb-weaving spider Araneus ventricosus genome elucidates the spidroin gene catalogue.</title>
        <authorList>
            <person name="Kono N."/>
            <person name="Nakamura H."/>
            <person name="Ohtoshi R."/>
            <person name="Moran D.A.P."/>
            <person name="Shinohara A."/>
            <person name="Yoshida Y."/>
            <person name="Fujiwara M."/>
            <person name="Mori M."/>
            <person name="Tomita M."/>
            <person name="Arakawa K."/>
        </authorList>
    </citation>
    <scope>NUCLEOTIDE SEQUENCE [LARGE SCALE GENOMIC DNA]</scope>
</reference>
<protein>
    <submittedName>
        <fullName evidence="1">Uncharacterized protein</fullName>
    </submittedName>
</protein>
<name>A0A4Y2J116_ARAVE</name>
<evidence type="ECO:0000313" key="1">
    <source>
        <dbReference type="EMBL" id="GBM83388.1"/>
    </source>
</evidence>
<accession>A0A4Y2J116</accession>
<dbReference type="EMBL" id="BGPR01003075">
    <property type="protein sequence ID" value="GBM83388.1"/>
    <property type="molecule type" value="Genomic_DNA"/>
</dbReference>
<organism evidence="1 2">
    <name type="scientific">Araneus ventricosus</name>
    <name type="common">Orbweaver spider</name>
    <name type="synonym">Epeira ventricosa</name>
    <dbReference type="NCBI Taxonomy" id="182803"/>
    <lineage>
        <taxon>Eukaryota</taxon>
        <taxon>Metazoa</taxon>
        <taxon>Ecdysozoa</taxon>
        <taxon>Arthropoda</taxon>
        <taxon>Chelicerata</taxon>
        <taxon>Arachnida</taxon>
        <taxon>Araneae</taxon>
        <taxon>Araneomorphae</taxon>
        <taxon>Entelegynae</taxon>
        <taxon>Araneoidea</taxon>
        <taxon>Araneidae</taxon>
        <taxon>Araneus</taxon>
    </lineage>
</organism>
<dbReference type="Proteomes" id="UP000499080">
    <property type="component" value="Unassembled WGS sequence"/>
</dbReference>
<keyword evidence="2" id="KW-1185">Reference proteome</keyword>
<gene>
    <name evidence="1" type="ORF">AVEN_211454_1</name>
</gene>
<evidence type="ECO:0000313" key="2">
    <source>
        <dbReference type="Proteomes" id="UP000499080"/>
    </source>
</evidence>
<comment type="caution">
    <text evidence="1">The sequence shown here is derived from an EMBL/GenBank/DDBJ whole genome shotgun (WGS) entry which is preliminary data.</text>
</comment>
<dbReference type="AlphaFoldDB" id="A0A4Y2J116"/>
<proteinExistence type="predicted"/>